<dbReference type="Proteomes" id="UP001143480">
    <property type="component" value="Unassembled WGS sequence"/>
</dbReference>
<evidence type="ECO:0000256" key="1">
    <source>
        <dbReference type="SAM" id="MobiDB-lite"/>
    </source>
</evidence>
<organism evidence="2 3">
    <name type="scientific">Dactylosporangium matsuzakiense</name>
    <dbReference type="NCBI Taxonomy" id="53360"/>
    <lineage>
        <taxon>Bacteria</taxon>
        <taxon>Bacillati</taxon>
        <taxon>Actinomycetota</taxon>
        <taxon>Actinomycetes</taxon>
        <taxon>Micromonosporales</taxon>
        <taxon>Micromonosporaceae</taxon>
        <taxon>Dactylosporangium</taxon>
    </lineage>
</organism>
<dbReference type="RefSeq" id="WP_261959275.1">
    <property type="nucleotide sequence ID" value="NZ_BAAAXA010000001.1"/>
</dbReference>
<protein>
    <submittedName>
        <fullName evidence="2">Uncharacterized protein</fullName>
    </submittedName>
</protein>
<name>A0A9W6KSJ5_9ACTN</name>
<evidence type="ECO:0000313" key="3">
    <source>
        <dbReference type="Proteomes" id="UP001143480"/>
    </source>
</evidence>
<comment type="caution">
    <text evidence="2">The sequence shown here is derived from an EMBL/GenBank/DDBJ whole genome shotgun (WGS) entry which is preliminary data.</text>
</comment>
<dbReference type="AlphaFoldDB" id="A0A9W6KSJ5"/>
<feature type="compositionally biased region" description="Low complexity" evidence="1">
    <location>
        <begin position="85"/>
        <end position="107"/>
    </location>
</feature>
<reference evidence="2" key="2">
    <citation type="submission" date="2023-01" db="EMBL/GenBank/DDBJ databases">
        <authorList>
            <person name="Sun Q."/>
            <person name="Evtushenko L."/>
        </authorList>
    </citation>
    <scope>NUCLEOTIDE SEQUENCE</scope>
    <source>
        <strain evidence="2">VKM Ac-1321</strain>
    </source>
</reference>
<evidence type="ECO:0000313" key="2">
    <source>
        <dbReference type="EMBL" id="GLL07381.1"/>
    </source>
</evidence>
<proteinExistence type="predicted"/>
<sequence length="201" mass="20753">MRVEKGAVPVLLWCLATTASIGVATLALRPVLRTAVPQDSIPVAADDSRNDRPVTTQTLPPPSAAAASKPPTPSAGDTKSATSIPATTTGAKTTGAAPTTQKTTTPPRVVDGWTVAPGDDGVDVYLRSFRSDGGDAVMRIRAEVVSVVTATPRQGYSVSQAQTEPSRMVVQFVNGNGGAAYLVDCMWWQGAPHGEVTKIGG</sequence>
<reference evidence="2" key="1">
    <citation type="journal article" date="2014" name="Int. J. Syst. Evol. Microbiol.">
        <title>Complete genome sequence of Corynebacterium casei LMG S-19264T (=DSM 44701T), isolated from a smear-ripened cheese.</title>
        <authorList>
            <consortium name="US DOE Joint Genome Institute (JGI-PGF)"/>
            <person name="Walter F."/>
            <person name="Albersmeier A."/>
            <person name="Kalinowski J."/>
            <person name="Ruckert C."/>
        </authorList>
    </citation>
    <scope>NUCLEOTIDE SEQUENCE</scope>
    <source>
        <strain evidence="2">VKM Ac-1321</strain>
    </source>
</reference>
<gene>
    <name evidence="2" type="ORF">GCM10017581_091330</name>
</gene>
<accession>A0A9W6KSJ5</accession>
<dbReference type="EMBL" id="BSFP01000093">
    <property type="protein sequence ID" value="GLL07381.1"/>
    <property type="molecule type" value="Genomic_DNA"/>
</dbReference>
<keyword evidence="3" id="KW-1185">Reference proteome</keyword>
<feature type="region of interest" description="Disordered" evidence="1">
    <location>
        <begin position="43"/>
        <end position="109"/>
    </location>
</feature>